<evidence type="ECO:0000313" key="3">
    <source>
        <dbReference type="EMBL" id="CAG8496786.1"/>
    </source>
</evidence>
<sequence length="343" mass="39536">MRKSNTIKPSRNASIKGGGVKRRSPIHRTTIAAARKKSSELTDCQEQLQNVGACSTSSQIDKRRRAVESSNSQQGTSHKKTRQEVTEEFTDNDSDQDFSDETLREAPGVSENTINDQLIPLSISTRTFCVKIMKDSMSEILNGVRGERKKLELRDLLDGLISRISKNLESLMIPKTLDNVNIDYEKVQSQNQALEKSLNHELEQASQMELRLEHEKKLMNEDLKFLAKFRSDRKAVESRNRTLQRTKMHPLLRENFGKTVDVDDDLIRKHLRPVKDPLSYIWKHEEDEELCELKNSLSSHLRSIEKNSGLDRLVNEIHDAEASLLRMMTEMRLKDELDEKIRI</sequence>
<protein>
    <submittedName>
        <fullName evidence="3">9193_t:CDS:1</fullName>
    </submittedName>
</protein>
<reference evidence="3" key="1">
    <citation type="submission" date="2021-06" db="EMBL/GenBank/DDBJ databases">
        <authorList>
            <person name="Kallberg Y."/>
            <person name="Tangrot J."/>
            <person name="Rosling A."/>
        </authorList>
    </citation>
    <scope>NUCLEOTIDE SEQUENCE</scope>
    <source>
        <strain evidence="3">CL551</strain>
    </source>
</reference>
<gene>
    <name evidence="3" type="ORF">AMORRO_LOCUS3053</name>
</gene>
<evidence type="ECO:0000256" key="2">
    <source>
        <dbReference type="SAM" id="MobiDB-lite"/>
    </source>
</evidence>
<proteinExistence type="predicted"/>
<dbReference type="Pfam" id="PF13094">
    <property type="entry name" value="CENP-Q"/>
    <property type="match status" value="1"/>
</dbReference>
<dbReference type="EMBL" id="CAJVPV010001416">
    <property type="protein sequence ID" value="CAG8496786.1"/>
    <property type="molecule type" value="Genomic_DNA"/>
</dbReference>
<name>A0A9N9EWC9_9GLOM</name>
<evidence type="ECO:0000256" key="1">
    <source>
        <dbReference type="SAM" id="Coils"/>
    </source>
</evidence>
<feature type="compositionally biased region" description="Polar residues" evidence="2">
    <location>
        <begin position="1"/>
        <end position="13"/>
    </location>
</feature>
<dbReference type="AlphaFoldDB" id="A0A9N9EWC9"/>
<accession>A0A9N9EWC9</accession>
<feature type="compositionally biased region" description="Acidic residues" evidence="2">
    <location>
        <begin position="86"/>
        <end position="100"/>
    </location>
</feature>
<organism evidence="3 4">
    <name type="scientific">Acaulospora morrowiae</name>
    <dbReference type="NCBI Taxonomy" id="94023"/>
    <lineage>
        <taxon>Eukaryota</taxon>
        <taxon>Fungi</taxon>
        <taxon>Fungi incertae sedis</taxon>
        <taxon>Mucoromycota</taxon>
        <taxon>Glomeromycotina</taxon>
        <taxon>Glomeromycetes</taxon>
        <taxon>Diversisporales</taxon>
        <taxon>Acaulosporaceae</taxon>
        <taxon>Acaulospora</taxon>
    </lineage>
</organism>
<feature type="region of interest" description="Disordered" evidence="2">
    <location>
        <begin position="1"/>
        <end position="27"/>
    </location>
</feature>
<feature type="coiled-coil region" evidence="1">
    <location>
        <begin position="177"/>
        <end position="211"/>
    </location>
</feature>
<keyword evidence="4" id="KW-1185">Reference proteome</keyword>
<evidence type="ECO:0000313" key="4">
    <source>
        <dbReference type="Proteomes" id="UP000789342"/>
    </source>
</evidence>
<feature type="region of interest" description="Disordered" evidence="2">
    <location>
        <begin position="55"/>
        <end position="111"/>
    </location>
</feature>
<comment type="caution">
    <text evidence="3">The sequence shown here is derived from an EMBL/GenBank/DDBJ whole genome shotgun (WGS) entry which is preliminary data.</text>
</comment>
<dbReference type="OrthoDB" id="2420947at2759"/>
<keyword evidence="1" id="KW-0175">Coiled coil</keyword>
<dbReference type="InterPro" id="IPR025212">
    <property type="entry name" value="CAD_CENP-Q"/>
</dbReference>
<dbReference type="Proteomes" id="UP000789342">
    <property type="component" value="Unassembled WGS sequence"/>
</dbReference>